<dbReference type="AlphaFoldDB" id="A0A0K0DFN4"/>
<feature type="domain" description="Saposin B-type" evidence="3">
    <location>
        <begin position="23"/>
        <end position="104"/>
    </location>
</feature>
<dbReference type="InterPro" id="IPR011001">
    <property type="entry name" value="Saposin-like"/>
</dbReference>
<sequence length="104" mass="11415">MTPVRVVLLLALASPIMTVSDNVGITCVMCKAGLVSINAKVQSNPGLMAQMGDTISQGCDQIPDELLRKACRATLDDHFPLFLQTYNKQWRTSVEDFCKSMGYC</sequence>
<keyword evidence="2" id="KW-0732">Signal</keyword>
<dbReference type="PROSITE" id="PS50015">
    <property type="entry name" value="SAP_B"/>
    <property type="match status" value="1"/>
</dbReference>
<dbReference type="Proteomes" id="UP000035642">
    <property type="component" value="Unassembled WGS sequence"/>
</dbReference>
<evidence type="ECO:0000313" key="5">
    <source>
        <dbReference type="WBParaSite" id="ACAC_0000978701-mRNA-1"/>
    </source>
</evidence>
<protein>
    <submittedName>
        <fullName evidence="5">Saposin B-type domain-containing protein</fullName>
    </submittedName>
</protein>
<proteinExistence type="predicted"/>
<name>A0A0K0DFN4_ANGCA</name>
<evidence type="ECO:0000313" key="4">
    <source>
        <dbReference type="Proteomes" id="UP000035642"/>
    </source>
</evidence>
<dbReference type="SUPFAM" id="SSF47862">
    <property type="entry name" value="Saposin"/>
    <property type="match status" value="1"/>
</dbReference>
<organism evidence="4 5">
    <name type="scientific">Angiostrongylus cantonensis</name>
    <name type="common">Rat lungworm</name>
    <dbReference type="NCBI Taxonomy" id="6313"/>
    <lineage>
        <taxon>Eukaryota</taxon>
        <taxon>Metazoa</taxon>
        <taxon>Ecdysozoa</taxon>
        <taxon>Nematoda</taxon>
        <taxon>Chromadorea</taxon>
        <taxon>Rhabditida</taxon>
        <taxon>Rhabditina</taxon>
        <taxon>Rhabditomorpha</taxon>
        <taxon>Strongyloidea</taxon>
        <taxon>Metastrongylidae</taxon>
        <taxon>Angiostrongylus</taxon>
    </lineage>
</organism>
<evidence type="ECO:0000256" key="2">
    <source>
        <dbReference type="SAM" id="SignalP"/>
    </source>
</evidence>
<dbReference type="Gene3D" id="1.10.225.10">
    <property type="entry name" value="Saposin-like"/>
    <property type="match status" value="1"/>
</dbReference>
<dbReference type="WBParaSite" id="ACAC_0000978701-mRNA-1">
    <property type="protein sequence ID" value="ACAC_0000978701-mRNA-1"/>
    <property type="gene ID" value="ACAC_0000978701"/>
</dbReference>
<feature type="signal peptide" evidence="2">
    <location>
        <begin position="1"/>
        <end position="18"/>
    </location>
</feature>
<dbReference type="SMART" id="SM00741">
    <property type="entry name" value="SapB"/>
    <property type="match status" value="1"/>
</dbReference>
<accession>A0A0K0DFN4</accession>
<keyword evidence="1" id="KW-1015">Disulfide bond</keyword>
<reference evidence="4" key="1">
    <citation type="submission" date="2012-09" db="EMBL/GenBank/DDBJ databases">
        <authorList>
            <person name="Martin A.A."/>
        </authorList>
    </citation>
    <scope>NUCLEOTIDE SEQUENCE</scope>
</reference>
<dbReference type="InterPro" id="IPR008139">
    <property type="entry name" value="SaposinB_dom"/>
</dbReference>
<reference evidence="5" key="2">
    <citation type="submission" date="2017-02" db="UniProtKB">
        <authorList>
            <consortium name="WormBaseParasite"/>
        </authorList>
    </citation>
    <scope>IDENTIFICATION</scope>
</reference>
<evidence type="ECO:0000259" key="3">
    <source>
        <dbReference type="PROSITE" id="PS50015"/>
    </source>
</evidence>
<keyword evidence="4" id="KW-1185">Reference proteome</keyword>
<feature type="chain" id="PRO_5005326762" evidence="2">
    <location>
        <begin position="19"/>
        <end position="104"/>
    </location>
</feature>
<evidence type="ECO:0000256" key="1">
    <source>
        <dbReference type="ARBA" id="ARBA00023157"/>
    </source>
</evidence>